<evidence type="ECO:0000313" key="3">
    <source>
        <dbReference type="Proteomes" id="UP000219514"/>
    </source>
</evidence>
<dbReference type="Pfam" id="PF04240">
    <property type="entry name" value="Caroten_synth"/>
    <property type="match status" value="1"/>
</dbReference>
<dbReference type="RefSeq" id="WP_097204558.1">
    <property type="nucleotide sequence ID" value="NZ_JACHXB010000001.1"/>
</dbReference>
<keyword evidence="1" id="KW-0472">Membrane</keyword>
<keyword evidence="3" id="KW-1185">Reference proteome</keyword>
<reference evidence="2 3" key="1">
    <citation type="submission" date="2017-09" db="EMBL/GenBank/DDBJ databases">
        <authorList>
            <person name="Ehlers B."/>
            <person name="Leendertz F.H."/>
        </authorList>
    </citation>
    <scope>NUCLEOTIDE SEQUENCE [LARGE SCALE GENOMIC DNA]</scope>
    <source>
        <strain evidence="2 3">DSM 46844</strain>
    </source>
</reference>
<name>A0A285E7V2_9ACTN</name>
<sequence length="269" mass="27982">MTLTESRPRGATARLPWAPAGLLVLVAIAYPLTDGATRNAVSWTIVLLGAALSVGHAAASRGARTGVGVLLVTAVTAVVFEAVGLATGVPYGEYGYSDDLGPTLFGVPFLVPLAWLMMAWPSWLLAARLTRHVRPSRRRPARVAVAAAAFAVWDVVLDPQMVQAGYWTWAHPQPSLPGIDTVPLTNLAGWLLAGLVLMTLLDGLVARTAADPPRVGDGAPMLALGWMTLGGALAHAGWLGLPGSAAWGVVLAAPFLVALALQARRASAR</sequence>
<keyword evidence="1" id="KW-0812">Transmembrane</keyword>
<dbReference type="Proteomes" id="UP000219514">
    <property type="component" value="Unassembled WGS sequence"/>
</dbReference>
<dbReference type="PANTHER" id="PTHR39419">
    <property type="entry name" value="SLL0814 PROTEIN"/>
    <property type="match status" value="1"/>
</dbReference>
<proteinExistence type="predicted"/>
<feature type="transmembrane region" description="Helical" evidence="1">
    <location>
        <begin position="109"/>
        <end position="129"/>
    </location>
</feature>
<dbReference type="OrthoDB" id="9811293at2"/>
<feature type="transmembrane region" description="Helical" evidence="1">
    <location>
        <begin position="187"/>
        <end position="206"/>
    </location>
</feature>
<feature type="transmembrane region" description="Helical" evidence="1">
    <location>
        <begin position="12"/>
        <end position="33"/>
    </location>
</feature>
<dbReference type="AlphaFoldDB" id="A0A285E7V2"/>
<organism evidence="2 3">
    <name type="scientific">Geodermatophilus sabuli</name>
    <dbReference type="NCBI Taxonomy" id="1564158"/>
    <lineage>
        <taxon>Bacteria</taxon>
        <taxon>Bacillati</taxon>
        <taxon>Actinomycetota</taxon>
        <taxon>Actinomycetes</taxon>
        <taxon>Geodermatophilales</taxon>
        <taxon>Geodermatophilaceae</taxon>
        <taxon>Geodermatophilus</taxon>
    </lineage>
</organism>
<feature type="transmembrane region" description="Helical" evidence="1">
    <location>
        <begin position="244"/>
        <end position="263"/>
    </location>
</feature>
<accession>A0A285E7V2</accession>
<gene>
    <name evidence="2" type="ORF">SAMN06893097_101823</name>
</gene>
<keyword evidence="1" id="KW-1133">Transmembrane helix</keyword>
<protein>
    <submittedName>
        <fullName evidence="2">Putative membrane protein</fullName>
    </submittedName>
</protein>
<feature type="transmembrane region" description="Helical" evidence="1">
    <location>
        <begin position="39"/>
        <end position="59"/>
    </location>
</feature>
<dbReference type="PANTHER" id="PTHR39419:SF1">
    <property type="entry name" value="SLL0814 PROTEIN"/>
    <property type="match status" value="1"/>
</dbReference>
<evidence type="ECO:0000313" key="2">
    <source>
        <dbReference type="EMBL" id="SNX95020.1"/>
    </source>
</evidence>
<feature type="transmembrane region" description="Helical" evidence="1">
    <location>
        <begin position="141"/>
        <end position="167"/>
    </location>
</feature>
<dbReference type="EMBL" id="OBDO01000001">
    <property type="protein sequence ID" value="SNX95020.1"/>
    <property type="molecule type" value="Genomic_DNA"/>
</dbReference>
<feature type="transmembrane region" description="Helical" evidence="1">
    <location>
        <begin position="66"/>
        <end position="89"/>
    </location>
</feature>
<dbReference type="InterPro" id="IPR007354">
    <property type="entry name" value="CruF-like"/>
</dbReference>
<evidence type="ECO:0000256" key="1">
    <source>
        <dbReference type="SAM" id="Phobius"/>
    </source>
</evidence>
<feature type="transmembrane region" description="Helical" evidence="1">
    <location>
        <begin position="218"/>
        <end position="238"/>
    </location>
</feature>